<proteinExistence type="predicted"/>
<name>A0A2S2DE74_9BURK</name>
<evidence type="ECO:0000313" key="1">
    <source>
        <dbReference type="EMBL" id="AWL03389.1"/>
    </source>
</evidence>
<reference evidence="1 2" key="1">
    <citation type="submission" date="2018-05" db="EMBL/GenBank/DDBJ databases">
        <title>Complete genome sequence of Massilia oculi sp. nov. CCUG 43427T (=DSM 26321T), the type strain of M. oculi, and comparison with genome sequences of other Massilia strains.</title>
        <authorList>
            <person name="Zhu B."/>
        </authorList>
    </citation>
    <scope>NUCLEOTIDE SEQUENCE [LARGE SCALE GENOMIC DNA]</scope>
    <source>
        <strain evidence="1 2">CCUG 43427</strain>
    </source>
</reference>
<sequence length="74" mass="8258">MRRRYAYGGPNRRALANWIDHNMPELGAELDPMTKNQVRIRLNEITGCNVPAAGRVEDGCAVFLAALKKMKEAS</sequence>
<dbReference type="EMBL" id="CP029343">
    <property type="protein sequence ID" value="AWL03389.1"/>
    <property type="molecule type" value="Genomic_DNA"/>
</dbReference>
<accession>A0A2S2DE74</accession>
<dbReference type="AlphaFoldDB" id="A0A2S2DE74"/>
<protein>
    <submittedName>
        <fullName evidence="1">Uncharacterized protein</fullName>
    </submittedName>
</protein>
<keyword evidence="2" id="KW-1185">Reference proteome</keyword>
<gene>
    <name evidence="1" type="ORF">DIR46_02260</name>
</gene>
<dbReference type="KEGG" id="mtim:DIR46_02260"/>
<dbReference type="Proteomes" id="UP000245820">
    <property type="component" value="Chromosome"/>
</dbReference>
<evidence type="ECO:0000313" key="2">
    <source>
        <dbReference type="Proteomes" id="UP000245820"/>
    </source>
</evidence>
<organism evidence="1 2">
    <name type="scientific">Massilia oculi</name>
    <dbReference type="NCBI Taxonomy" id="945844"/>
    <lineage>
        <taxon>Bacteria</taxon>
        <taxon>Pseudomonadati</taxon>
        <taxon>Pseudomonadota</taxon>
        <taxon>Betaproteobacteria</taxon>
        <taxon>Burkholderiales</taxon>
        <taxon>Oxalobacteraceae</taxon>
        <taxon>Telluria group</taxon>
        <taxon>Massilia</taxon>
    </lineage>
</organism>